<evidence type="ECO:0000259" key="5">
    <source>
        <dbReference type="PROSITE" id="PS50937"/>
    </source>
</evidence>
<evidence type="ECO:0000256" key="3">
    <source>
        <dbReference type="ARBA" id="ARBA00023125"/>
    </source>
</evidence>
<evidence type="ECO:0000256" key="1">
    <source>
        <dbReference type="ARBA" id="ARBA00022491"/>
    </source>
</evidence>
<dbReference type="SUPFAM" id="SSF46955">
    <property type="entry name" value="Putative DNA-binding domain"/>
    <property type="match status" value="1"/>
</dbReference>
<evidence type="ECO:0000256" key="2">
    <source>
        <dbReference type="ARBA" id="ARBA00023015"/>
    </source>
</evidence>
<dbReference type="KEGG" id="sale:EPH95_02435"/>
<feature type="domain" description="HTH merR-type" evidence="5">
    <location>
        <begin position="3"/>
        <end position="71"/>
    </location>
</feature>
<accession>A0A514LM64</accession>
<dbReference type="AlphaFoldDB" id="A0A514LM64"/>
<evidence type="ECO:0000313" key="7">
    <source>
        <dbReference type="Proteomes" id="UP000319756"/>
    </source>
</evidence>
<dbReference type="OrthoDB" id="9806513at2"/>
<evidence type="ECO:0000256" key="4">
    <source>
        <dbReference type="ARBA" id="ARBA00023163"/>
    </source>
</evidence>
<proteinExistence type="predicted"/>
<keyword evidence="7" id="KW-1185">Reference proteome</keyword>
<dbReference type="PANTHER" id="PTHR30204">
    <property type="entry name" value="REDOX-CYCLING DRUG-SENSING TRANSCRIPTIONAL ACTIVATOR SOXR"/>
    <property type="match status" value="1"/>
</dbReference>
<reference evidence="7" key="1">
    <citation type="submission" date="2019-01" db="EMBL/GenBank/DDBJ databases">
        <title>Genomic analysis of Salicibibacter sp. NKC3-5.</title>
        <authorList>
            <person name="Oh Y.J."/>
        </authorList>
    </citation>
    <scope>NUCLEOTIDE SEQUENCE [LARGE SCALE GENOMIC DNA]</scope>
    <source>
        <strain evidence="7">NKC3-5</strain>
    </source>
</reference>
<dbReference type="CDD" id="cd01105">
    <property type="entry name" value="HTH_GlnR-like"/>
    <property type="match status" value="1"/>
</dbReference>
<dbReference type="Proteomes" id="UP000319756">
    <property type="component" value="Chromosome"/>
</dbReference>
<sequence length="121" mass="14324">MPLFSIRIVNDLTDLTPRQIRYYESHGFVTPARSEGNQRLFSFADVDRLLDIKQLTERGINMAGIKEVFRDRAEQEKKEQKTERERIETKRLHEQVRWEALNNANAHKASMIQGQLSHFFH</sequence>
<keyword evidence="3" id="KW-0238">DNA-binding</keyword>
<dbReference type="SMART" id="SM00422">
    <property type="entry name" value="HTH_MERR"/>
    <property type="match status" value="1"/>
</dbReference>
<dbReference type="GO" id="GO:0003700">
    <property type="term" value="F:DNA-binding transcription factor activity"/>
    <property type="evidence" value="ECO:0007669"/>
    <property type="project" value="InterPro"/>
</dbReference>
<dbReference type="RefSeq" id="WP_142091449.1">
    <property type="nucleotide sequence ID" value="NZ_CP035485.1"/>
</dbReference>
<protein>
    <submittedName>
        <fullName evidence="6">MerR family transcriptional regulator</fullName>
    </submittedName>
</protein>
<gene>
    <name evidence="6" type="ORF">EPH95_02435</name>
</gene>
<evidence type="ECO:0000313" key="6">
    <source>
        <dbReference type="EMBL" id="QDI92957.1"/>
    </source>
</evidence>
<dbReference type="PROSITE" id="PS50937">
    <property type="entry name" value="HTH_MERR_2"/>
    <property type="match status" value="1"/>
</dbReference>
<keyword evidence="1" id="KW-0678">Repressor</keyword>
<keyword evidence="4" id="KW-0804">Transcription</keyword>
<dbReference type="InterPro" id="IPR047057">
    <property type="entry name" value="MerR_fam"/>
</dbReference>
<dbReference type="Pfam" id="PF13411">
    <property type="entry name" value="MerR_1"/>
    <property type="match status" value="1"/>
</dbReference>
<dbReference type="InterPro" id="IPR000551">
    <property type="entry name" value="MerR-type_HTH_dom"/>
</dbReference>
<keyword evidence="2" id="KW-0805">Transcription regulation</keyword>
<dbReference type="Gene3D" id="1.10.1660.10">
    <property type="match status" value="1"/>
</dbReference>
<name>A0A514LM64_9BACI</name>
<dbReference type="PANTHER" id="PTHR30204:SF65">
    <property type="entry name" value="HTH-TYPE TRANSCRIPTIONAL REGULATOR TNRA"/>
    <property type="match status" value="1"/>
</dbReference>
<dbReference type="GO" id="GO:0003677">
    <property type="term" value="F:DNA binding"/>
    <property type="evidence" value="ECO:0007669"/>
    <property type="project" value="UniProtKB-KW"/>
</dbReference>
<organism evidence="6 7">
    <name type="scientific">Salicibibacter halophilus</name>
    <dbReference type="NCBI Taxonomy" id="2502791"/>
    <lineage>
        <taxon>Bacteria</taxon>
        <taxon>Bacillati</taxon>
        <taxon>Bacillota</taxon>
        <taxon>Bacilli</taxon>
        <taxon>Bacillales</taxon>
        <taxon>Bacillaceae</taxon>
        <taxon>Salicibibacter</taxon>
    </lineage>
</organism>
<dbReference type="InterPro" id="IPR009061">
    <property type="entry name" value="DNA-bd_dom_put_sf"/>
</dbReference>
<dbReference type="EMBL" id="CP035485">
    <property type="protein sequence ID" value="QDI92957.1"/>
    <property type="molecule type" value="Genomic_DNA"/>
</dbReference>